<evidence type="ECO:0000256" key="1">
    <source>
        <dbReference type="SAM" id="MobiDB-lite"/>
    </source>
</evidence>
<dbReference type="EMBL" id="OZ034821">
    <property type="protein sequence ID" value="CAL1407147.1"/>
    <property type="molecule type" value="Genomic_DNA"/>
</dbReference>
<feature type="compositionally biased region" description="Polar residues" evidence="1">
    <location>
        <begin position="72"/>
        <end position="82"/>
    </location>
</feature>
<evidence type="ECO:0000313" key="4">
    <source>
        <dbReference type="Proteomes" id="UP001497516"/>
    </source>
</evidence>
<keyword evidence="2" id="KW-0732">Signal</keyword>
<gene>
    <name evidence="3" type="ORF">LTRI10_LOCUS46832</name>
</gene>
<dbReference type="AlphaFoldDB" id="A0AAV2GA12"/>
<protein>
    <submittedName>
        <fullName evidence="3">Uncharacterized protein</fullName>
    </submittedName>
</protein>
<feature type="chain" id="PRO_5043606793" evidence="2">
    <location>
        <begin position="30"/>
        <end position="82"/>
    </location>
</feature>
<proteinExistence type="predicted"/>
<reference evidence="3 4" key="1">
    <citation type="submission" date="2024-04" db="EMBL/GenBank/DDBJ databases">
        <authorList>
            <person name="Fracassetti M."/>
        </authorList>
    </citation>
    <scope>NUCLEOTIDE SEQUENCE [LARGE SCALE GENOMIC DNA]</scope>
</reference>
<evidence type="ECO:0000313" key="3">
    <source>
        <dbReference type="EMBL" id="CAL1407147.1"/>
    </source>
</evidence>
<organism evidence="3 4">
    <name type="scientific">Linum trigynum</name>
    <dbReference type="NCBI Taxonomy" id="586398"/>
    <lineage>
        <taxon>Eukaryota</taxon>
        <taxon>Viridiplantae</taxon>
        <taxon>Streptophyta</taxon>
        <taxon>Embryophyta</taxon>
        <taxon>Tracheophyta</taxon>
        <taxon>Spermatophyta</taxon>
        <taxon>Magnoliopsida</taxon>
        <taxon>eudicotyledons</taxon>
        <taxon>Gunneridae</taxon>
        <taxon>Pentapetalae</taxon>
        <taxon>rosids</taxon>
        <taxon>fabids</taxon>
        <taxon>Malpighiales</taxon>
        <taxon>Linaceae</taxon>
        <taxon>Linum</taxon>
    </lineage>
</organism>
<dbReference type="Proteomes" id="UP001497516">
    <property type="component" value="Chromosome 8"/>
</dbReference>
<feature type="region of interest" description="Disordered" evidence="1">
    <location>
        <begin position="59"/>
        <end position="82"/>
    </location>
</feature>
<accession>A0AAV2GA12</accession>
<feature type="signal peptide" evidence="2">
    <location>
        <begin position="1"/>
        <end position="29"/>
    </location>
</feature>
<evidence type="ECO:0000256" key="2">
    <source>
        <dbReference type="SAM" id="SignalP"/>
    </source>
</evidence>
<sequence>MMRFCLRPLLFTFLIVLLVAMFAPMRIDAIRTTGFSAPSTATQQLFRPGDQVQYPAVAGGAGFRSEKRRVPTGSNPLHNKRR</sequence>
<name>A0AAV2GA12_9ROSI</name>
<keyword evidence="4" id="KW-1185">Reference proteome</keyword>